<evidence type="ECO:0000313" key="2">
    <source>
        <dbReference type="Proteomes" id="UP000655044"/>
    </source>
</evidence>
<organism evidence="1 2">
    <name type="scientific">Planobispora rosea</name>
    <dbReference type="NCBI Taxonomy" id="35762"/>
    <lineage>
        <taxon>Bacteria</taxon>
        <taxon>Bacillati</taxon>
        <taxon>Actinomycetota</taxon>
        <taxon>Actinomycetes</taxon>
        <taxon>Streptosporangiales</taxon>
        <taxon>Streptosporangiaceae</taxon>
        <taxon>Planobispora</taxon>
    </lineage>
</organism>
<dbReference type="AlphaFoldDB" id="A0A8J3WFY0"/>
<gene>
    <name evidence="1" type="ORF">Pro02_62360</name>
</gene>
<dbReference type="Proteomes" id="UP000655044">
    <property type="component" value="Unassembled WGS sequence"/>
</dbReference>
<dbReference type="EMBL" id="BOOI01000068">
    <property type="protein sequence ID" value="GIH87828.1"/>
    <property type="molecule type" value="Genomic_DNA"/>
</dbReference>
<sequence>MILLAILTGAIIALMWARQTRWYELLLLGGWGLLAATTPLGQIPAGWLAALSTMIGGWFS</sequence>
<reference evidence="1" key="1">
    <citation type="submission" date="2021-01" db="EMBL/GenBank/DDBJ databases">
        <title>Whole genome shotgun sequence of Planobispora rosea NBRC 15558.</title>
        <authorList>
            <person name="Komaki H."/>
            <person name="Tamura T."/>
        </authorList>
    </citation>
    <scope>NUCLEOTIDE SEQUENCE</scope>
    <source>
        <strain evidence="1">NBRC 15558</strain>
    </source>
</reference>
<protein>
    <submittedName>
        <fullName evidence="1">Uncharacterized protein</fullName>
    </submittedName>
</protein>
<proteinExistence type="predicted"/>
<dbReference type="RefSeq" id="WP_189243607.1">
    <property type="nucleotide sequence ID" value="NZ_BMQP01000045.1"/>
</dbReference>
<comment type="caution">
    <text evidence="1">The sequence shown here is derived from an EMBL/GenBank/DDBJ whole genome shotgun (WGS) entry which is preliminary data.</text>
</comment>
<name>A0A8J3WFY0_PLARO</name>
<keyword evidence="2" id="KW-1185">Reference proteome</keyword>
<evidence type="ECO:0000313" key="1">
    <source>
        <dbReference type="EMBL" id="GIH87828.1"/>
    </source>
</evidence>
<accession>A0A8J3WFY0</accession>